<feature type="non-terminal residue" evidence="2">
    <location>
        <position position="88"/>
    </location>
</feature>
<name>A0ABW9J382_STRGJ</name>
<protein>
    <submittedName>
        <fullName evidence="2">DUF3488 domain-containing protein</fullName>
    </submittedName>
</protein>
<proteinExistence type="predicted"/>
<organism evidence="2 3">
    <name type="scientific">Streptomyces galilaeus</name>
    <dbReference type="NCBI Taxonomy" id="33899"/>
    <lineage>
        <taxon>Bacteria</taxon>
        <taxon>Bacillati</taxon>
        <taxon>Actinomycetota</taxon>
        <taxon>Actinomycetes</taxon>
        <taxon>Kitasatosporales</taxon>
        <taxon>Streptomycetaceae</taxon>
        <taxon>Streptomyces</taxon>
    </lineage>
</organism>
<comment type="caution">
    <text evidence="2">The sequence shown here is derived from an EMBL/GenBank/DDBJ whole genome shotgun (WGS) entry which is preliminary data.</text>
</comment>
<dbReference type="InterPro" id="IPR021878">
    <property type="entry name" value="TgpA_N"/>
</dbReference>
<accession>A0ABW9J382</accession>
<evidence type="ECO:0000313" key="3">
    <source>
        <dbReference type="Proteomes" id="UP001631993"/>
    </source>
</evidence>
<dbReference type="RefSeq" id="WP_409098067.1">
    <property type="nucleotide sequence ID" value="NZ_JBJVNE010000441.1"/>
</dbReference>
<sequence>GLPITLALFFIFPKSQNLRIGSPFGKGTMGFSENMNPGSVSEISESQELVFRLFGIPENVDPDFLYFRGAVLTASDGLAWKKGKIKHE</sequence>
<gene>
    <name evidence="2" type="ORF">ACKI1S_48525</name>
</gene>
<keyword evidence="3" id="KW-1185">Reference proteome</keyword>
<dbReference type="Proteomes" id="UP001631993">
    <property type="component" value="Unassembled WGS sequence"/>
</dbReference>
<feature type="non-terminal residue" evidence="2">
    <location>
        <position position="1"/>
    </location>
</feature>
<dbReference type="EMBL" id="JBJVNE010000441">
    <property type="protein sequence ID" value="MFM9653824.1"/>
    <property type="molecule type" value="Genomic_DNA"/>
</dbReference>
<evidence type="ECO:0000259" key="1">
    <source>
        <dbReference type="Pfam" id="PF11992"/>
    </source>
</evidence>
<feature type="domain" description="Protein-glutamine gamma-glutamyltransferase TgpA N-terminal" evidence="1">
    <location>
        <begin position="2"/>
        <end position="82"/>
    </location>
</feature>
<reference evidence="2 3" key="1">
    <citation type="submission" date="2024-12" db="EMBL/GenBank/DDBJ databases">
        <title>Forecasting of Potato common scab and diversities of Pathogenic streptomyces spp. in china.</title>
        <authorList>
            <person name="Handique U."/>
            <person name="Wu J."/>
        </authorList>
    </citation>
    <scope>NUCLEOTIDE SEQUENCE [LARGE SCALE GENOMIC DNA]</scope>
    <source>
        <strain evidence="2 3">ZRIMU1585</strain>
    </source>
</reference>
<dbReference type="Pfam" id="PF11992">
    <property type="entry name" value="TgpA_N"/>
    <property type="match status" value="1"/>
</dbReference>
<evidence type="ECO:0000313" key="2">
    <source>
        <dbReference type="EMBL" id="MFM9653824.1"/>
    </source>
</evidence>